<accession>A0A366DST8</accession>
<feature type="transmembrane region" description="Helical" evidence="1">
    <location>
        <begin position="79"/>
        <end position="100"/>
    </location>
</feature>
<keyword evidence="1" id="KW-0812">Transmembrane</keyword>
<keyword evidence="3" id="KW-1185">Reference proteome</keyword>
<sequence>MQNLLIAIVVGFIIVIVMIGNKKRSKNEAEEKYTKHKRVLLWLLGINYIGFLSFQLAGLQPVMGMHFRLAEMMSGFGNIVIFVAIPIAIFIYLDLLYTYFTKRGLQKPTASTVRKATFIVITTVAFVFIINSQSQDVFTYGVFEVQQKNHEDGKYYLELEKRKIRVSSNEYHLIEENEQYAIGFRWHKNNPNIGYLRTIDPN</sequence>
<keyword evidence="1" id="KW-1133">Transmembrane helix</keyword>
<comment type="caution">
    <text evidence="2">The sequence shown here is derived from an EMBL/GenBank/DDBJ whole genome shotgun (WGS) entry which is preliminary data.</text>
</comment>
<name>A0A366DST8_9BACI</name>
<evidence type="ECO:0000313" key="3">
    <source>
        <dbReference type="Proteomes" id="UP000252254"/>
    </source>
</evidence>
<gene>
    <name evidence="2" type="ORF">DES48_11318</name>
</gene>
<dbReference type="EMBL" id="QNRI01000013">
    <property type="protein sequence ID" value="RBO93152.1"/>
    <property type="molecule type" value="Genomic_DNA"/>
</dbReference>
<evidence type="ECO:0000256" key="1">
    <source>
        <dbReference type="SAM" id="Phobius"/>
    </source>
</evidence>
<feature type="transmembrane region" description="Helical" evidence="1">
    <location>
        <begin position="41"/>
        <end position="59"/>
    </location>
</feature>
<evidence type="ECO:0000313" key="2">
    <source>
        <dbReference type="EMBL" id="RBO93152.1"/>
    </source>
</evidence>
<dbReference type="Proteomes" id="UP000252254">
    <property type="component" value="Unassembled WGS sequence"/>
</dbReference>
<feature type="transmembrane region" description="Helical" evidence="1">
    <location>
        <begin position="6"/>
        <end position="21"/>
    </location>
</feature>
<proteinExistence type="predicted"/>
<dbReference type="OrthoDB" id="2872191at2"/>
<dbReference type="RefSeq" id="WP_113869997.1">
    <property type="nucleotide sequence ID" value="NZ_BAABQN010000006.1"/>
</dbReference>
<reference evidence="2 3" key="1">
    <citation type="submission" date="2018-06" db="EMBL/GenBank/DDBJ databases">
        <title>Genomic Encyclopedia of Type Strains, Phase IV (KMG-IV): sequencing the most valuable type-strain genomes for metagenomic binning, comparative biology and taxonomic classification.</title>
        <authorList>
            <person name="Goeker M."/>
        </authorList>
    </citation>
    <scope>NUCLEOTIDE SEQUENCE [LARGE SCALE GENOMIC DNA]</scope>
    <source>
        <strain evidence="2 3">DSM 15140</strain>
    </source>
</reference>
<organism evidence="2 3">
    <name type="scientific">Paraliobacillus ryukyuensis</name>
    <dbReference type="NCBI Taxonomy" id="200904"/>
    <lineage>
        <taxon>Bacteria</taxon>
        <taxon>Bacillati</taxon>
        <taxon>Bacillota</taxon>
        <taxon>Bacilli</taxon>
        <taxon>Bacillales</taxon>
        <taxon>Bacillaceae</taxon>
        <taxon>Paraliobacillus</taxon>
    </lineage>
</organism>
<keyword evidence="1" id="KW-0472">Membrane</keyword>
<dbReference type="AlphaFoldDB" id="A0A366DST8"/>
<protein>
    <submittedName>
        <fullName evidence="2">Uncharacterized protein</fullName>
    </submittedName>
</protein>
<feature type="transmembrane region" description="Helical" evidence="1">
    <location>
        <begin position="112"/>
        <end position="130"/>
    </location>
</feature>